<organism evidence="2 3">
    <name type="scientific">Pontibacter korlensis</name>
    <dbReference type="NCBI Taxonomy" id="400092"/>
    <lineage>
        <taxon>Bacteria</taxon>
        <taxon>Pseudomonadati</taxon>
        <taxon>Bacteroidota</taxon>
        <taxon>Cytophagia</taxon>
        <taxon>Cytophagales</taxon>
        <taxon>Hymenobacteraceae</taxon>
        <taxon>Pontibacter</taxon>
    </lineage>
</organism>
<keyword evidence="3" id="KW-1185">Reference proteome</keyword>
<protein>
    <recommendedName>
        <fullName evidence="4">Outer membrane protein beta-barrel domain-containing protein</fullName>
    </recommendedName>
</protein>
<evidence type="ECO:0000313" key="3">
    <source>
        <dbReference type="Proteomes" id="UP000033109"/>
    </source>
</evidence>
<name>A0A0E3ZE08_9BACT</name>
<dbReference type="HOGENOM" id="CLU_1198902_0_0_10"/>
<feature type="signal peptide" evidence="1">
    <location>
        <begin position="1"/>
        <end position="20"/>
    </location>
</feature>
<dbReference type="EMBL" id="CP009621">
    <property type="protein sequence ID" value="AKD02590.1"/>
    <property type="molecule type" value="Genomic_DNA"/>
</dbReference>
<dbReference type="KEGG" id="pko:PKOR_04940"/>
<accession>A0A0E3ZE08</accession>
<feature type="chain" id="PRO_5002416886" description="Outer membrane protein beta-barrel domain-containing protein" evidence="1">
    <location>
        <begin position="21"/>
        <end position="231"/>
    </location>
</feature>
<gene>
    <name evidence="2" type="ORF">PKOR_04940</name>
</gene>
<dbReference type="PATRIC" id="fig|400092.3.peg.1102"/>
<dbReference type="OrthoDB" id="853865at2"/>
<proteinExistence type="predicted"/>
<dbReference type="RefSeq" id="WP_046309479.1">
    <property type="nucleotide sequence ID" value="NZ_CBCSCY010000009.1"/>
</dbReference>
<dbReference type="AlphaFoldDB" id="A0A0E3ZE08"/>
<dbReference type="Proteomes" id="UP000033109">
    <property type="component" value="Chromosome"/>
</dbReference>
<evidence type="ECO:0008006" key="4">
    <source>
        <dbReference type="Google" id="ProtNLM"/>
    </source>
</evidence>
<reference evidence="2 3" key="1">
    <citation type="journal article" date="2015" name="Sci. Rep.">
        <title>Unraveling adaptation of Pontibacter korlensis to radiation and infertility in desert through complete genome and comparative transcriptomic analysis.</title>
        <authorList>
            <person name="Dai J."/>
            <person name="Dai W."/>
            <person name="Qiu C."/>
            <person name="Yang Z."/>
            <person name="Zhang Y."/>
            <person name="Zhou M."/>
            <person name="Zhang L."/>
            <person name="Fang C."/>
            <person name="Gao Q."/>
            <person name="Yang Q."/>
            <person name="Li X."/>
            <person name="Wang Z."/>
            <person name="Wang Z."/>
            <person name="Jia Z."/>
            <person name="Chen X."/>
        </authorList>
    </citation>
    <scope>NUCLEOTIDE SEQUENCE [LARGE SCALE GENOMIC DNA]</scope>
    <source>
        <strain evidence="2 3">X14-1T</strain>
    </source>
</reference>
<evidence type="ECO:0000313" key="2">
    <source>
        <dbReference type="EMBL" id="AKD02590.1"/>
    </source>
</evidence>
<keyword evidence="1" id="KW-0732">Signal</keyword>
<evidence type="ECO:0000256" key="1">
    <source>
        <dbReference type="SAM" id="SignalP"/>
    </source>
</evidence>
<sequence length="231" mass="25662">MKTKIVLLAFLLCLTQLVNAQTTGTLPYKHHFGIVASPTLQKVFTNNTSLPVGLIYKRQDNGRGMFRSSLISSQNSYRQSVAVPYSASDVERTGKGFTVQLTGGYEWHVPLSNKWLLYYGAEAGPSYGRSNSESLDVYTNSSSQGSISHSQQSTTFGAILRPLSGVAYQITDRLYITTETAIVASLYRSKNKMTDEQTTSANHSSTERSYKTDWSSISYKPISNISFLMRF</sequence>